<keyword evidence="3" id="KW-0378">Hydrolase</keyword>
<protein>
    <recommendedName>
        <fullName evidence="5">Peptidase M10 metallopeptidase domain-containing protein</fullName>
    </recommendedName>
</protein>
<accession>A0ABP9WI54</accession>
<dbReference type="InterPro" id="IPR001818">
    <property type="entry name" value="Pept_M10_metallopeptidase"/>
</dbReference>
<comment type="caution">
    <text evidence="6">The sequence shown here is derived from an EMBL/GenBank/DDBJ whole genome shotgun (WGS) entry which is preliminary data.</text>
</comment>
<reference evidence="6 7" key="1">
    <citation type="submission" date="2024-02" db="EMBL/GenBank/DDBJ databases">
        <title>Lysinimicrobium sediminis NBRC 112286.</title>
        <authorList>
            <person name="Ichikawa N."/>
            <person name="Katano-Makiyama Y."/>
            <person name="Hidaka K."/>
        </authorList>
    </citation>
    <scope>NUCLEOTIDE SEQUENCE [LARGE SCALE GENOMIC DNA]</scope>
    <source>
        <strain evidence="6 7">NBRC 112286</strain>
    </source>
</reference>
<dbReference type="Proteomes" id="UP001426770">
    <property type="component" value="Unassembled WGS sequence"/>
</dbReference>
<keyword evidence="7" id="KW-1185">Reference proteome</keyword>
<feature type="domain" description="Peptidase M10 metallopeptidase" evidence="5">
    <location>
        <begin position="191"/>
        <end position="242"/>
    </location>
</feature>
<dbReference type="InterPro" id="IPR024079">
    <property type="entry name" value="MetalloPept_cat_dom_sf"/>
</dbReference>
<proteinExistence type="predicted"/>
<evidence type="ECO:0000256" key="4">
    <source>
        <dbReference type="ARBA" id="ARBA00022833"/>
    </source>
</evidence>
<dbReference type="SUPFAM" id="SSF55486">
    <property type="entry name" value="Metalloproteases ('zincins'), catalytic domain"/>
    <property type="match status" value="1"/>
</dbReference>
<sequence length="269" mass="28228">MKSLARILGIAAVAAMLLAAGAWWRGVTWSDVEHWGTPRNVIDAEGVTVRIPVASGPAERILPQVAPTTTGEHAFLFPSGGEGGGPVRYDPCRPLAYVLSPSLMPEGFEPLIHEAVAQVSAATGLSFAYEGRTDEPVSFDRAPIQERYGERFAPIVVGFQNEGQNPDLAGTVTGLGGSSAVPGAYGDARFLRAGVVVLDDEDMQRLLSEPGGTDLARAVVAHELAHVVGLAHVVDTSELMHESNLRLTDWGPGDLEGLALAGAGGCERT</sequence>
<dbReference type="Gene3D" id="3.40.390.10">
    <property type="entry name" value="Collagenase (Catalytic Domain)"/>
    <property type="match status" value="1"/>
</dbReference>
<name>A0ABP9WI54_9MICO</name>
<dbReference type="RefSeq" id="WP_286216345.1">
    <property type="nucleotide sequence ID" value="NZ_AP027736.1"/>
</dbReference>
<gene>
    <name evidence="6" type="ORF">Lsed01_01189</name>
</gene>
<dbReference type="Pfam" id="PF00413">
    <property type="entry name" value="Peptidase_M10"/>
    <property type="match status" value="1"/>
</dbReference>
<evidence type="ECO:0000313" key="7">
    <source>
        <dbReference type="Proteomes" id="UP001426770"/>
    </source>
</evidence>
<evidence type="ECO:0000313" key="6">
    <source>
        <dbReference type="EMBL" id="GAA5518756.1"/>
    </source>
</evidence>
<evidence type="ECO:0000256" key="3">
    <source>
        <dbReference type="ARBA" id="ARBA00022801"/>
    </source>
</evidence>
<evidence type="ECO:0000256" key="2">
    <source>
        <dbReference type="ARBA" id="ARBA00022723"/>
    </source>
</evidence>
<keyword evidence="1" id="KW-0645">Protease</keyword>
<evidence type="ECO:0000259" key="5">
    <source>
        <dbReference type="Pfam" id="PF00413"/>
    </source>
</evidence>
<organism evidence="6 7">
    <name type="scientific">Demequina sediminis</name>
    <dbReference type="NCBI Taxonomy" id="1930058"/>
    <lineage>
        <taxon>Bacteria</taxon>
        <taxon>Bacillati</taxon>
        <taxon>Actinomycetota</taxon>
        <taxon>Actinomycetes</taxon>
        <taxon>Micrococcales</taxon>
        <taxon>Demequinaceae</taxon>
        <taxon>Demequina</taxon>
    </lineage>
</organism>
<keyword evidence="4" id="KW-0862">Zinc</keyword>
<dbReference type="EMBL" id="BAABRR010000005">
    <property type="protein sequence ID" value="GAA5518756.1"/>
    <property type="molecule type" value="Genomic_DNA"/>
</dbReference>
<keyword evidence="2" id="KW-0479">Metal-binding</keyword>
<evidence type="ECO:0000256" key="1">
    <source>
        <dbReference type="ARBA" id="ARBA00022670"/>
    </source>
</evidence>